<gene>
    <name evidence="12" type="ORF">VIBNI_B1242</name>
</gene>
<dbReference type="Pfam" id="PF21315">
    <property type="entry name" value="FAN1_HTH"/>
    <property type="match status" value="1"/>
</dbReference>
<dbReference type="EMBL" id="FO203527">
    <property type="protein sequence ID" value="CCO61004.1"/>
    <property type="molecule type" value="Genomic_DNA"/>
</dbReference>
<feature type="domain" description="VRR-NUC" evidence="11">
    <location>
        <begin position="426"/>
        <end position="536"/>
    </location>
</feature>
<dbReference type="KEGG" id="vni:VIBNI_B1242"/>
<evidence type="ECO:0000256" key="7">
    <source>
        <dbReference type="ARBA" id="ARBA00022723"/>
    </source>
</evidence>
<dbReference type="OrthoDB" id="9803913at2"/>
<dbReference type="SMART" id="SM00990">
    <property type="entry name" value="VRR_NUC"/>
    <property type="match status" value="1"/>
</dbReference>
<organism evidence="12 13">
    <name type="scientific">Vibrio nigripulchritudo</name>
    <dbReference type="NCBI Taxonomy" id="28173"/>
    <lineage>
        <taxon>Bacteria</taxon>
        <taxon>Pseudomonadati</taxon>
        <taxon>Pseudomonadota</taxon>
        <taxon>Gammaproteobacteria</taxon>
        <taxon>Vibrionales</taxon>
        <taxon>Vibrionaceae</taxon>
        <taxon>Vibrio</taxon>
    </lineage>
</organism>
<dbReference type="GO" id="GO:0046872">
    <property type="term" value="F:metal ion binding"/>
    <property type="evidence" value="ECO:0007669"/>
    <property type="project" value="UniProtKB-KW"/>
</dbReference>
<keyword evidence="7" id="KW-0479">Metal-binding</keyword>
<dbReference type="GO" id="GO:0004528">
    <property type="term" value="F:phosphodiesterase I activity"/>
    <property type="evidence" value="ECO:0007669"/>
    <property type="project" value="UniProtKB-EC"/>
</dbReference>
<dbReference type="InterPro" id="IPR011856">
    <property type="entry name" value="tRNA_endonuc-like_dom_sf"/>
</dbReference>
<evidence type="ECO:0000256" key="6">
    <source>
        <dbReference type="ARBA" id="ARBA00022722"/>
    </source>
</evidence>
<dbReference type="InterPro" id="IPR033315">
    <property type="entry name" value="Fan1-like"/>
</dbReference>
<dbReference type="PATRIC" id="fig|1260221.3.peg.4849"/>
<proteinExistence type="inferred from homology"/>
<reference evidence="12 13" key="1">
    <citation type="journal article" date="2013" name="ISME J.">
        <title>Comparative genomics of pathogenic lineages of Vibrio nigripulchritudo identifies virulence-associated traits.</title>
        <authorList>
            <person name="Goudenege D."/>
            <person name="Labreuche Y."/>
            <person name="Krin E."/>
            <person name="Ansquer D."/>
            <person name="Mangenot S."/>
            <person name="Calteau A."/>
            <person name="Medigue C."/>
            <person name="Mazel D."/>
            <person name="Polz M.F."/>
            <person name="Le Roux F."/>
        </authorList>
    </citation>
    <scope>NUCLEOTIDE SEQUENCE [LARGE SCALE GENOMIC DNA]</scope>
    <source>
        <strain evidence="13">SnF1</strain>
    </source>
</reference>
<dbReference type="Gene3D" id="3.40.1350.10">
    <property type="match status" value="1"/>
</dbReference>
<dbReference type="AlphaFoldDB" id="U4KH62"/>
<evidence type="ECO:0000256" key="4">
    <source>
        <dbReference type="ARBA" id="ARBA00005533"/>
    </source>
</evidence>
<evidence type="ECO:0000256" key="10">
    <source>
        <dbReference type="ARBA" id="ARBA00023211"/>
    </source>
</evidence>
<dbReference type="RefSeq" id="WP_022561513.1">
    <property type="nucleotide sequence ID" value="NC_022543.1"/>
</dbReference>
<dbReference type="GO" id="GO:0003676">
    <property type="term" value="F:nucleic acid binding"/>
    <property type="evidence" value="ECO:0007669"/>
    <property type="project" value="InterPro"/>
</dbReference>
<dbReference type="Pfam" id="PF08774">
    <property type="entry name" value="VRR_NUC"/>
    <property type="match status" value="1"/>
</dbReference>
<dbReference type="GO" id="GO:0036297">
    <property type="term" value="P:interstrand cross-link repair"/>
    <property type="evidence" value="ECO:0007669"/>
    <property type="project" value="InterPro"/>
</dbReference>
<dbReference type="InterPro" id="IPR011335">
    <property type="entry name" value="Restrct_endonuc-II-like"/>
</dbReference>
<dbReference type="eggNOG" id="COG2176">
    <property type="taxonomic scope" value="Bacteria"/>
</dbReference>
<evidence type="ECO:0000256" key="9">
    <source>
        <dbReference type="ARBA" id="ARBA00022842"/>
    </source>
</evidence>
<dbReference type="STRING" id="28173.VIBNI_B1242"/>
<keyword evidence="9" id="KW-0460">Magnesium</keyword>
<dbReference type="Proteomes" id="UP000016895">
    <property type="component" value="Chromosome 2"/>
</dbReference>
<evidence type="ECO:0000256" key="5">
    <source>
        <dbReference type="ARBA" id="ARBA00012029"/>
    </source>
</evidence>
<dbReference type="EC" id="3.1.4.1" evidence="5"/>
<evidence type="ECO:0000313" key="12">
    <source>
        <dbReference type="EMBL" id="CCO61004.1"/>
    </source>
</evidence>
<dbReference type="SUPFAM" id="SSF52980">
    <property type="entry name" value="Restriction endonuclease-like"/>
    <property type="match status" value="1"/>
</dbReference>
<comment type="cofactor">
    <cofactor evidence="2">
        <name>Mn(2+)</name>
        <dbReference type="ChEBI" id="CHEBI:29035"/>
    </cofactor>
</comment>
<sequence>MPSQPPELPVDYYHTNFQLLLNNAIQTYDDLLADKEKRWIESYNKLDKASQCLLIRLLSRKGEWFRSDKLVYQEIGDITACLAQLSEHKLIFLPDKLNCRQLAHSLLTKPEIATLYPNLNKQLPKSDLISLLPDEEIDIANLPFTCIQLLHAELMPIFTALFFTNTHQDFTQFVLSDLGLNRFESYSLSRKLRYFNHRDELLSLLEIGDIGNQYYEYRKAPLEHIQHWLNVLPAKSGHQDVDKKRSHLINKLARDLERYERFDEAISHFSENALPPSRERRVRMWEKMGLDEQALTLTQDMLGSPYDVDEWEVAQRIERKLVKKLGDKPSPATKPKFEEVYIELDLSEQRVEVATQIHYNQSGWETYYLENCFLNGLFGLVFWDSIYAPVQGAFNHAYQYRPLDLYRPEFSENRSELIGTDIQRFLTLGYEPLIERYNEKYGIANPYVIWDVFTPEHITQASIALPEEQLVELFRVMLSDMRNFRAGQPDLVAFKNGELKFIEVKGPGDKLQQNQIRWLQKFQQLGVNAEVCYVNYSKKK</sequence>
<keyword evidence="13" id="KW-1185">Reference proteome</keyword>
<keyword evidence="6" id="KW-0540">Nuclease</keyword>
<keyword evidence="10" id="KW-0464">Manganese</keyword>
<accession>U4KH62</accession>
<evidence type="ECO:0000313" key="13">
    <source>
        <dbReference type="Proteomes" id="UP000016895"/>
    </source>
</evidence>
<evidence type="ECO:0000256" key="8">
    <source>
        <dbReference type="ARBA" id="ARBA00022801"/>
    </source>
</evidence>
<dbReference type="InterPro" id="IPR014883">
    <property type="entry name" value="VRR_NUC"/>
</dbReference>
<dbReference type="PANTHER" id="PTHR15749:SF4">
    <property type="entry name" value="FANCONI-ASSOCIATED NUCLEASE 1"/>
    <property type="match status" value="1"/>
</dbReference>
<dbReference type="PANTHER" id="PTHR15749">
    <property type="entry name" value="FANCONI-ASSOCIATED NUCLEASE 1"/>
    <property type="match status" value="1"/>
</dbReference>
<evidence type="ECO:0000259" key="11">
    <source>
        <dbReference type="SMART" id="SM00990"/>
    </source>
</evidence>
<dbReference type="InterPro" id="IPR049125">
    <property type="entry name" value="FAN1-like_WH"/>
</dbReference>
<comment type="catalytic activity">
    <reaction evidence="1">
        <text>Hydrolytically removes 5'-nucleotides successively from the 3'-hydroxy termini of 3'-hydroxy-terminated oligonucleotides.</text>
        <dbReference type="EC" id="3.1.4.1"/>
    </reaction>
</comment>
<evidence type="ECO:0000256" key="3">
    <source>
        <dbReference type="ARBA" id="ARBA00001946"/>
    </source>
</evidence>
<keyword evidence="8" id="KW-0378">Hydrolase</keyword>
<name>U4KH62_9VIBR</name>
<comment type="cofactor">
    <cofactor evidence="3">
        <name>Mg(2+)</name>
        <dbReference type="ChEBI" id="CHEBI:18420"/>
    </cofactor>
</comment>
<comment type="similarity">
    <text evidence="4">Belongs to the FAN1 family.</text>
</comment>
<evidence type="ECO:0000256" key="1">
    <source>
        <dbReference type="ARBA" id="ARBA00000983"/>
    </source>
</evidence>
<evidence type="ECO:0000256" key="2">
    <source>
        <dbReference type="ARBA" id="ARBA00001936"/>
    </source>
</evidence>
<protein>
    <recommendedName>
        <fullName evidence="5">phosphodiesterase I</fullName>
        <ecNumber evidence="5">3.1.4.1</ecNumber>
    </recommendedName>
</protein>